<evidence type="ECO:0000313" key="1">
    <source>
        <dbReference type="EMBL" id="KAF9610111.1"/>
    </source>
</evidence>
<accession>A0A835I2H9</accession>
<organism evidence="1 2">
    <name type="scientific">Coptis chinensis</name>
    <dbReference type="NCBI Taxonomy" id="261450"/>
    <lineage>
        <taxon>Eukaryota</taxon>
        <taxon>Viridiplantae</taxon>
        <taxon>Streptophyta</taxon>
        <taxon>Embryophyta</taxon>
        <taxon>Tracheophyta</taxon>
        <taxon>Spermatophyta</taxon>
        <taxon>Magnoliopsida</taxon>
        <taxon>Ranunculales</taxon>
        <taxon>Ranunculaceae</taxon>
        <taxon>Coptidoideae</taxon>
        <taxon>Coptis</taxon>
    </lineage>
</organism>
<evidence type="ECO:0000313" key="2">
    <source>
        <dbReference type="Proteomes" id="UP000631114"/>
    </source>
</evidence>
<dbReference type="EMBL" id="JADFTS010000004">
    <property type="protein sequence ID" value="KAF9610111.1"/>
    <property type="molecule type" value="Genomic_DNA"/>
</dbReference>
<dbReference type="PANTHER" id="PTHR31425">
    <property type="entry name" value="PHOSPHORIBOSYLANTHRANILATE TRANSFERASE ISOFORM 1"/>
    <property type="match status" value="1"/>
</dbReference>
<protein>
    <submittedName>
        <fullName evidence="1">Uncharacterized protein</fullName>
    </submittedName>
</protein>
<dbReference type="PANTHER" id="PTHR31425:SF50">
    <property type="entry name" value="FT-INTERACTING PROTEIN 3-RELATED"/>
    <property type="match status" value="1"/>
</dbReference>
<sequence length="159" mass="17927">MRQSVKESQLIGNVSSSLEVSRENLPTSVRIISPKEDDSDLLGVHAEPVDGLNEIFSYDSCEELLEHLDEQLDKIEVELITFLKYSALVLESVEKPKINIKRRIHLRLSLDGGYHVLDESMRYSNDGRPTAKQLWKPHVGVLEMGVLGATGLMPMKIKE</sequence>
<keyword evidence="2" id="KW-1185">Reference proteome</keyword>
<dbReference type="OrthoDB" id="772275at2759"/>
<dbReference type="InterPro" id="IPR047259">
    <property type="entry name" value="QUIRKY-like"/>
</dbReference>
<reference evidence="1 2" key="1">
    <citation type="submission" date="2020-10" db="EMBL/GenBank/DDBJ databases">
        <title>The Coptis chinensis genome and diversification of protoberbering-type alkaloids.</title>
        <authorList>
            <person name="Wang B."/>
            <person name="Shu S."/>
            <person name="Song C."/>
            <person name="Liu Y."/>
        </authorList>
    </citation>
    <scope>NUCLEOTIDE SEQUENCE [LARGE SCALE GENOMIC DNA]</scope>
    <source>
        <strain evidence="1">HL-2020</strain>
        <tissue evidence="1">Leaf</tissue>
    </source>
</reference>
<proteinExistence type="predicted"/>
<gene>
    <name evidence="1" type="ORF">IFM89_019976</name>
</gene>
<comment type="caution">
    <text evidence="1">The sequence shown here is derived from an EMBL/GenBank/DDBJ whole genome shotgun (WGS) entry which is preliminary data.</text>
</comment>
<name>A0A835I2H9_9MAGN</name>
<dbReference type="AlphaFoldDB" id="A0A835I2H9"/>
<dbReference type="Proteomes" id="UP000631114">
    <property type="component" value="Unassembled WGS sequence"/>
</dbReference>